<dbReference type="InterPro" id="IPR000073">
    <property type="entry name" value="AB_hydrolase_1"/>
</dbReference>
<proteinExistence type="predicted"/>
<dbReference type="GO" id="GO:0016787">
    <property type="term" value="F:hydrolase activity"/>
    <property type="evidence" value="ECO:0007669"/>
    <property type="project" value="UniProtKB-KW"/>
</dbReference>
<dbReference type="GO" id="GO:0016020">
    <property type="term" value="C:membrane"/>
    <property type="evidence" value="ECO:0007669"/>
    <property type="project" value="TreeGrafter"/>
</dbReference>
<gene>
    <name evidence="3" type="ORF">FHS79_000946</name>
</gene>
<dbReference type="InterPro" id="IPR050266">
    <property type="entry name" value="AB_hydrolase_sf"/>
</dbReference>
<dbReference type="PANTHER" id="PTHR43798">
    <property type="entry name" value="MONOACYLGLYCEROL LIPASE"/>
    <property type="match status" value="1"/>
</dbReference>
<evidence type="ECO:0000259" key="2">
    <source>
        <dbReference type="Pfam" id="PF12697"/>
    </source>
</evidence>
<dbReference type="Pfam" id="PF12697">
    <property type="entry name" value="Abhydrolase_6"/>
    <property type="match status" value="1"/>
</dbReference>
<comment type="caution">
    <text evidence="3">The sequence shown here is derived from an EMBL/GenBank/DDBJ whole genome shotgun (WGS) entry which is preliminary data.</text>
</comment>
<dbReference type="Gene3D" id="3.40.50.1820">
    <property type="entry name" value="alpha/beta hydrolase"/>
    <property type="match status" value="1"/>
</dbReference>
<dbReference type="InterPro" id="IPR029058">
    <property type="entry name" value="AB_hydrolase_fold"/>
</dbReference>
<sequence length="270" mass="27456">MRGVAGGVWPGAVEGEVPVAGGVLPVAVLGDARAPALLMLHGWTLDRRMWALQAGLARDFRLVAFDRRGFGESTAPADLAAEPDDVLAVADALGVARFHLIGNSQGGKVALAAATKAGERVLSVIVQGTALDGVMAADEAVPLAAMRADMRRGDAMTMRARWAGHPLTRVAAGPARARLDAMLAAYDGRDLLSAGRPLQVGADVVARIGAPVLALVGADDTPQRRANADALAAAGAALRVLPGGHLCGMEEPAAFDAAVLDFAGQASALA</sequence>
<dbReference type="RefSeq" id="WP_184196175.1">
    <property type="nucleotide sequence ID" value="NZ_JACIIV010000006.1"/>
</dbReference>
<organism evidence="3 4">
    <name type="scientific">Polymorphobacter multimanifer</name>
    <dbReference type="NCBI Taxonomy" id="1070431"/>
    <lineage>
        <taxon>Bacteria</taxon>
        <taxon>Pseudomonadati</taxon>
        <taxon>Pseudomonadota</taxon>
        <taxon>Alphaproteobacteria</taxon>
        <taxon>Sphingomonadales</taxon>
        <taxon>Sphingosinicellaceae</taxon>
        <taxon>Polymorphobacter</taxon>
    </lineage>
</organism>
<reference evidence="3 4" key="1">
    <citation type="submission" date="2020-08" db="EMBL/GenBank/DDBJ databases">
        <title>Genomic Encyclopedia of Type Strains, Phase IV (KMG-IV): sequencing the most valuable type-strain genomes for metagenomic binning, comparative biology and taxonomic classification.</title>
        <authorList>
            <person name="Goeker M."/>
        </authorList>
    </citation>
    <scope>NUCLEOTIDE SEQUENCE [LARGE SCALE GENOMIC DNA]</scope>
    <source>
        <strain evidence="3 4">DSM 102189</strain>
    </source>
</reference>
<feature type="domain" description="AB hydrolase-1" evidence="2">
    <location>
        <begin position="37"/>
        <end position="257"/>
    </location>
</feature>
<dbReference type="Proteomes" id="UP000538147">
    <property type="component" value="Unassembled WGS sequence"/>
</dbReference>
<accession>A0A841L2G5</accession>
<protein>
    <submittedName>
        <fullName evidence="3">Pimeloyl-ACP methyl ester carboxylesterase</fullName>
    </submittedName>
</protein>
<dbReference type="PANTHER" id="PTHR43798:SF31">
    <property type="entry name" value="AB HYDROLASE SUPERFAMILY PROTEIN YCLE"/>
    <property type="match status" value="1"/>
</dbReference>
<evidence type="ECO:0000313" key="4">
    <source>
        <dbReference type="Proteomes" id="UP000538147"/>
    </source>
</evidence>
<name>A0A841L2G5_9SPHN</name>
<dbReference type="AlphaFoldDB" id="A0A841L2G5"/>
<evidence type="ECO:0000256" key="1">
    <source>
        <dbReference type="ARBA" id="ARBA00022801"/>
    </source>
</evidence>
<evidence type="ECO:0000313" key="3">
    <source>
        <dbReference type="EMBL" id="MBB6226784.1"/>
    </source>
</evidence>
<dbReference type="SUPFAM" id="SSF53474">
    <property type="entry name" value="alpha/beta-Hydrolases"/>
    <property type="match status" value="1"/>
</dbReference>
<dbReference type="PRINTS" id="PR00111">
    <property type="entry name" value="ABHYDROLASE"/>
</dbReference>
<keyword evidence="1" id="KW-0378">Hydrolase</keyword>
<dbReference type="EMBL" id="JACIIV010000006">
    <property type="protein sequence ID" value="MBB6226784.1"/>
    <property type="molecule type" value="Genomic_DNA"/>
</dbReference>
<keyword evidence="4" id="KW-1185">Reference proteome</keyword>